<sequence>MPLHLLFIYVLSLMGNERCRYLQTFVMTRQLKRYFKS</sequence>
<evidence type="ECO:0000313" key="1">
    <source>
        <dbReference type="EMBL" id="JAH41598.1"/>
    </source>
</evidence>
<reference evidence="1" key="1">
    <citation type="submission" date="2014-11" db="EMBL/GenBank/DDBJ databases">
        <authorList>
            <person name="Amaro Gonzalez C."/>
        </authorList>
    </citation>
    <scope>NUCLEOTIDE SEQUENCE</scope>
</reference>
<organism evidence="1">
    <name type="scientific">Anguilla anguilla</name>
    <name type="common">European freshwater eel</name>
    <name type="synonym">Muraena anguilla</name>
    <dbReference type="NCBI Taxonomy" id="7936"/>
    <lineage>
        <taxon>Eukaryota</taxon>
        <taxon>Metazoa</taxon>
        <taxon>Chordata</taxon>
        <taxon>Craniata</taxon>
        <taxon>Vertebrata</taxon>
        <taxon>Euteleostomi</taxon>
        <taxon>Actinopterygii</taxon>
        <taxon>Neopterygii</taxon>
        <taxon>Teleostei</taxon>
        <taxon>Anguilliformes</taxon>
        <taxon>Anguillidae</taxon>
        <taxon>Anguilla</taxon>
    </lineage>
</organism>
<accession>A0A0E9SM42</accession>
<protein>
    <submittedName>
        <fullName evidence="1">Uncharacterized protein</fullName>
    </submittedName>
</protein>
<reference evidence="1" key="2">
    <citation type="journal article" date="2015" name="Fish Shellfish Immunol.">
        <title>Early steps in the European eel (Anguilla anguilla)-Vibrio vulnificus interaction in the gills: Role of the RtxA13 toxin.</title>
        <authorList>
            <person name="Callol A."/>
            <person name="Pajuelo D."/>
            <person name="Ebbesson L."/>
            <person name="Teles M."/>
            <person name="MacKenzie S."/>
            <person name="Amaro C."/>
        </authorList>
    </citation>
    <scope>NUCLEOTIDE SEQUENCE</scope>
</reference>
<proteinExistence type="predicted"/>
<name>A0A0E9SM42_ANGAN</name>
<dbReference type="AlphaFoldDB" id="A0A0E9SM42"/>
<dbReference type="EMBL" id="GBXM01066979">
    <property type="protein sequence ID" value="JAH41598.1"/>
    <property type="molecule type" value="Transcribed_RNA"/>
</dbReference>
<dbReference type="EMBL" id="GBXM01063259">
    <property type="protein sequence ID" value="JAH45318.1"/>
    <property type="molecule type" value="Transcribed_RNA"/>
</dbReference>